<evidence type="ECO:0000256" key="1">
    <source>
        <dbReference type="SAM" id="MobiDB-lite"/>
    </source>
</evidence>
<keyword evidence="3" id="KW-1185">Reference proteome</keyword>
<protein>
    <submittedName>
        <fullName evidence="2">Uncharacterized protein</fullName>
    </submittedName>
</protein>
<feature type="compositionally biased region" description="Basic and acidic residues" evidence="1">
    <location>
        <begin position="28"/>
        <end position="48"/>
    </location>
</feature>
<comment type="caution">
    <text evidence="2">The sequence shown here is derived from an EMBL/GenBank/DDBJ whole genome shotgun (WGS) entry which is preliminary data.</text>
</comment>
<reference evidence="2 3" key="1">
    <citation type="submission" date="2018-09" db="EMBL/GenBank/DDBJ databases">
        <authorList>
            <person name="Grouzdev D.S."/>
            <person name="Krutkina M.S."/>
        </authorList>
    </citation>
    <scope>NUCLEOTIDE SEQUENCE [LARGE SCALE GENOMIC DNA]</scope>
    <source>
        <strain evidence="2 3">RmlP001</strain>
    </source>
</reference>
<dbReference type="AlphaFoldDB" id="A0A4Q2RF76"/>
<dbReference type="EMBL" id="QYBC01000004">
    <property type="protein sequence ID" value="RYB06346.1"/>
    <property type="molecule type" value="Genomic_DNA"/>
</dbReference>
<proteinExistence type="predicted"/>
<reference evidence="2 3" key="2">
    <citation type="submission" date="2019-02" db="EMBL/GenBank/DDBJ databases">
        <title>'Lichenibacterium ramalinii' gen. nov. sp. nov., 'Lichenibacterium minor' gen. nov. sp. nov.</title>
        <authorList>
            <person name="Pankratov T."/>
        </authorList>
    </citation>
    <scope>NUCLEOTIDE SEQUENCE [LARGE SCALE GENOMIC DNA]</scope>
    <source>
        <strain evidence="2 3">RmlP001</strain>
    </source>
</reference>
<dbReference type="Proteomes" id="UP000289411">
    <property type="component" value="Unassembled WGS sequence"/>
</dbReference>
<accession>A0A4Q2RF76</accession>
<name>A0A4Q2RF76_9HYPH</name>
<organism evidence="2 3">
    <name type="scientific">Lichenibacterium ramalinae</name>
    <dbReference type="NCBI Taxonomy" id="2316527"/>
    <lineage>
        <taxon>Bacteria</taxon>
        <taxon>Pseudomonadati</taxon>
        <taxon>Pseudomonadota</taxon>
        <taxon>Alphaproteobacteria</taxon>
        <taxon>Hyphomicrobiales</taxon>
        <taxon>Lichenihabitantaceae</taxon>
        <taxon>Lichenibacterium</taxon>
    </lineage>
</organism>
<evidence type="ECO:0000313" key="3">
    <source>
        <dbReference type="Proteomes" id="UP000289411"/>
    </source>
</evidence>
<sequence length="62" mass="6742">MKRPVTVWDDVDVTPPGLVTASVEEVERDGGDMRADLDWRDPRGDLGRSHGHTARAVGSTKA</sequence>
<gene>
    <name evidence="2" type="ORF">D3272_06225</name>
</gene>
<feature type="region of interest" description="Disordered" evidence="1">
    <location>
        <begin position="27"/>
        <end position="62"/>
    </location>
</feature>
<evidence type="ECO:0000313" key="2">
    <source>
        <dbReference type="EMBL" id="RYB06346.1"/>
    </source>
</evidence>